<dbReference type="PROSITE" id="PS51099">
    <property type="entry name" value="PTS_EIIB_TYPE_2"/>
    <property type="match status" value="1"/>
</dbReference>
<sequence>MHISSRQRHILEILLRDDEESTIGKIAEEIQVSSRTIHRELKEIEKLLKKYELTLRKKAGTGLSIQGSQKKLNELKEMLFQADPTEYTPDERKTIILCTLLEATEPLKIISLAYDLKVTPATISHDLDQLSDWIKRFHLQLIRRRGYGVEIAGTEAQKRKAISALIFENLKESQLIGLLKENIQNKALKNIDTAAERLLNLIPKEKLLAIENALQDVNEQLPHPLADSAFIGLVIHLSLVIERIAKGEKIDIDPLYLKKLESTPEFRIAEQIVAQLESHFALPFPKDEIGYVTMHLRGAKLRLAQTGLPEESNAELTATAKKLIHFCEEKLGVMLSEDRSLLKGLITHLEPALHRMKGNMKIRNPLLGKIKEDYPDLFQIVQQAARAAFPRLHVPEEEIGYLVMHIGSSLEKTMRAKKRFRVLIVCSSGIGSAKMLASRLKSAIPEIQVLRNVSVFEINKIDEKEYDFILSTIPIPSKSPEEYIRVSPMLTKEEIEKIHAFLHRYKPASIAKKIGHTPKNNQLDQLESVHSTLGHVIDLLKQFHVMEIENHGMSLEEILLQAAETLKSKGIIKQSEPIVRQLLEREKLGGLGIPDAKLGFFHCRSDQVIRISFSLYPLSRPFLIKAMDEGMVEIDKLLFMLSPVSISREAVEVLSEISALLMEPETVKLLETHDQDLIRQYFVEKLTPFSLKKINTRE</sequence>
<reference evidence="9 10" key="1">
    <citation type="submission" date="2020-07" db="EMBL/GenBank/DDBJ databases">
        <authorList>
            <person name="Feng H."/>
        </authorList>
    </citation>
    <scope>NUCLEOTIDE SEQUENCE [LARGE SCALE GENOMIC DNA]</scope>
    <source>
        <strain evidence="10">s-11</strain>
    </source>
</reference>
<evidence type="ECO:0000256" key="2">
    <source>
        <dbReference type="ARBA" id="ARBA00022737"/>
    </source>
</evidence>
<keyword evidence="3" id="KW-0805">Transcription regulation</keyword>
<dbReference type="InterPro" id="IPR036095">
    <property type="entry name" value="PTS_EIIB-like_sf"/>
</dbReference>
<keyword evidence="10" id="KW-1185">Reference proteome</keyword>
<keyword evidence="4" id="KW-0010">Activator</keyword>
<dbReference type="InterPro" id="IPR013196">
    <property type="entry name" value="HTH_11"/>
</dbReference>
<dbReference type="InterPro" id="IPR002178">
    <property type="entry name" value="PTS_EIIA_type-2_dom"/>
</dbReference>
<dbReference type="SUPFAM" id="SSF46785">
    <property type="entry name" value="Winged helix' DNA-binding domain"/>
    <property type="match status" value="1"/>
</dbReference>
<dbReference type="SUPFAM" id="SSF52794">
    <property type="entry name" value="PTS system IIB component-like"/>
    <property type="match status" value="1"/>
</dbReference>
<dbReference type="PROSITE" id="PS51094">
    <property type="entry name" value="PTS_EIIA_TYPE_2"/>
    <property type="match status" value="1"/>
</dbReference>
<dbReference type="PANTHER" id="PTHR30185">
    <property type="entry name" value="CRYPTIC BETA-GLUCOSIDE BGL OPERON ANTITERMINATOR"/>
    <property type="match status" value="1"/>
</dbReference>
<dbReference type="InterPro" id="IPR036388">
    <property type="entry name" value="WH-like_DNA-bd_sf"/>
</dbReference>
<dbReference type="Gene3D" id="3.40.930.10">
    <property type="entry name" value="Mannitol-specific EII, Chain A"/>
    <property type="match status" value="1"/>
</dbReference>
<dbReference type="GO" id="GO:0008982">
    <property type="term" value="F:protein-N(PI)-phosphohistidine-sugar phosphotransferase activity"/>
    <property type="evidence" value="ECO:0007669"/>
    <property type="project" value="InterPro"/>
</dbReference>
<dbReference type="PANTHER" id="PTHR30185:SF18">
    <property type="entry name" value="TRANSCRIPTIONAL REGULATOR MTLR"/>
    <property type="match status" value="1"/>
</dbReference>
<dbReference type="Gene3D" id="3.40.50.2300">
    <property type="match status" value="1"/>
</dbReference>
<dbReference type="Pfam" id="PF00874">
    <property type="entry name" value="PRD"/>
    <property type="match status" value="2"/>
</dbReference>
<dbReference type="PROSITE" id="PS51372">
    <property type="entry name" value="PRD_2"/>
    <property type="match status" value="2"/>
</dbReference>
<keyword evidence="5" id="KW-0804">Transcription</keyword>
<dbReference type="EMBL" id="JACEIP010000028">
    <property type="protein sequence ID" value="MBA4544098.1"/>
    <property type="molecule type" value="Genomic_DNA"/>
</dbReference>
<dbReference type="Proteomes" id="UP000530514">
    <property type="component" value="Unassembled WGS sequence"/>
</dbReference>
<feature type="domain" description="PTS EIIA type-2" evidence="6">
    <location>
        <begin position="538"/>
        <end position="685"/>
    </location>
</feature>
<name>A0A7W1XCH4_9BACL</name>
<dbReference type="InterPro" id="IPR050661">
    <property type="entry name" value="BglG_antiterminators"/>
</dbReference>
<dbReference type="InterPro" id="IPR013011">
    <property type="entry name" value="PTS_EIIB_2"/>
</dbReference>
<feature type="domain" description="PRD" evidence="8">
    <location>
        <begin position="311"/>
        <end position="416"/>
    </location>
</feature>
<gene>
    <name evidence="9" type="ORF">H1164_14525</name>
</gene>
<dbReference type="CDD" id="cd05568">
    <property type="entry name" value="PTS_IIB_bgl_like"/>
    <property type="match status" value="1"/>
</dbReference>
<proteinExistence type="predicted"/>
<accession>A0A7W1XCH4</accession>
<keyword evidence="1" id="KW-0808">Transferase</keyword>
<evidence type="ECO:0000259" key="7">
    <source>
        <dbReference type="PROSITE" id="PS51099"/>
    </source>
</evidence>
<evidence type="ECO:0000259" key="8">
    <source>
        <dbReference type="PROSITE" id="PS51372"/>
    </source>
</evidence>
<evidence type="ECO:0000256" key="5">
    <source>
        <dbReference type="ARBA" id="ARBA00023163"/>
    </source>
</evidence>
<evidence type="ECO:0000256" key="3">
    <source>
        <dbReference type="ARBA" id="ARBA00023015"/>
    </source>
</evidence>
<dbReference type="InterPro" id="IPR016152">
    <property type="entry name" value="PTrfase/Anion_transptr"/>
</dbReference>
<evidence type="ECO:0000259" key="6">
    <source>
        <dbReference type="PROSITE" id="PS51094"/>
    </source>
</evidence>
<dbReference type="Gene3D" id="1.10.10.10">
    <property type="entry name" value="Winged helix-like DNA-binding domain superfamily/Winged helix DNA-binding domain"/>
    <property type="match status" value="1"/>
</dbReference>
<dbReference type="Pfam" id="PF05043">
    <property type="entry name" value="Mga"/>
    <property type="match status" value="1"/>
</dbReference>
<feature type="domain" description="PRD" evidence="8">
    <location>
        <begin position="201"/>
        <end position="306"/>
    </location>
</feature>
<dbReference type="RefSeq" id="WP_033101514.1">
    <property type="nucleotide sequence ID" value="NZ_JACEIP010000028.1"/>
</dbReference>
<dbReference type="OrthoDB" id="9776005at2"/>
<comment type="caution">
    <text evidence="9">The sequence shown here is derived from an EMBL/GenBank/DDBJ whole genome shotgun (WGS) entry which is preliminary data.</text>
</comment>
<evidence type="ECO:0000313" key="10">
    <source>
        <dbReference type="Proteomes" id="UP000530514"/>
    </source>
</evidence>
<evidence type="ECO:0000313" key="9">
    <source>
        <dbReference type="EMBL" id="MBA4544098.1"/>
    </source>
</evidence>
<dbReference type="InterPro" id="IPR036634">
    <property type="entry name" value="PRD_sf"/>
</dbReference>
<dbReference type="GO" id="GO:0009401">
    <property type="term" value="P:phosphoenolpyruvate-dependent sugar phosphotransferase system"/>
    <property type="evidence" value="ECO:0007669"/>
    <property type="project" value="InterPro"/>
</dbReference>
<dbReference type="InterPro" id="IPR011608">
    <property type="entry name" value="PRD"/>
</dbReference>
<evidence type="ECO:0000256" key="4">
    <source>
        <dbReference type="ARBA" id="ARBA00023159"/>
    </source>
</evidence>
<organism evidence="9 10">
    <name type="scientific">Thermoactinomyces daqus</name>
    <dbReference type="NCBI Taxonomy" id="1329516"/>
    <lineage>
        <taxon>Bacteria</taxon>
        <taxon>Bacillati</taxon>
        <taxon>Bacillota</taxon>
        <taxon>Bacilli</taxon>
        <taxon>Bacillales</taxon>
        <taxon>Thermoactinomycetaceae</taxon>
        <taxon>Thermoactinomyces</taxon>
    </lineage>
</organism>
<dbReference type="Gene3D" id="1.10.1790.10">
    <property type="entry name" value="PRD domain"/>
    <property type="match status" value="2"/>
</dbReference>
<dbReference type="InterPro" id="IPR036390">
    <property type="entry name" value="WH_DNA-bd_sf"/>
</dbReference>
<dbReference type="SUPFAM" id="SSF55804">
    <property type="entry name" value="Phoshotransferase/anion transport protein"/>
    <property type="match status" value="1"/>
</dbReference>
<keyword evidence="2" id="KW-0677">Repeat</keyword>
<dbReference type="Pfam" id="PF00359">
    <property type="entry name" value="PTS_EIIA_2"/>
    <property type="match status" value="1"/>
</dbReference>
<dbReference type="InterPro" id="IPR007737">
    <property type="entry name" value="Mga_HTH"/>
</dbReference>
<evidence type="ECO:0000256" key="1">
    <source>
        <dbReference type="ARBA" id="ARBA00022679"/>
    </source>
</evidence>
<protein>
    <submittedName>
        <fullName evidence="9">BglG family transcription antiterminator</fullName>
    </submittedName>
</protein>
<feature type="domain" description="PTS EIIB type-2" evidence="7">
    <location>
        <begin position="420"/>
        <end position="510"/>
    </location>
</feature>
<dbReference type="SUPFAM" id="SSF63520">
    <property type="entry name" value="PTS-regulatory domain, PRD"/>
    <property type="match status" value="2"/>
</dbReference>
<dbReference type="Pfam" id="PF08279">
    <property type="entry name" value="HTH_11"/>
    <property type="match status" value="1"/>
</dbReference>
<dbReference type="AlphaFoldDB" id="A0A7W1XCH4"/>
<dbReference type="GO" id="GO:0006355">
    <property type="term" value="P:regulation of DNA-templated transcription"/>
    <property type="evidence" value="ECO:0007669"/>
    <property type="project" value="InterPro"/>
</dbReference>